<dbReference type="EMBL" id="QPJD01000010">
    <property type="protein sequence ID" value="RCW45503.1"/>
    <property type="molecule type" value="Genomic_DNA"/>
</dbReference>
<accession>A0A368VUM3</accession>
<sequence>MIKLLLKWLVNGAIVVSSLMYYSNTTFVNAAIAATVLTIIAYFVGDQFLLRRTNNLIATVCDFLLAVVYLGALSYVFDWQLSWGEAFFIAFLVGVAEWVLHRFVFNEELSVVK</sequence>
<dbReference type="RefSeq" id="WP_181873556.1">
    <property type="nucleotide sequence ID" value="NZ_QPJD01000010.1"/>
</dbReference>
<proteinExistence type="predicted"/>
<comment type="caution">
    <text evidence="2">The sequence shown here is derived from an EMBL/GenBank/DDBJ whole genome shotgun (WGS) entry which is preliminary data.</text>
</comment>
<evidence type="ECO:0000313" key="2">
    <source>
        <dbReference type="EMBL" id="RCW45503.1"/>
    </source>
</evidence>
<gene>
    <name evidence="2" type="ORF">DFP97_11091</name>
</gene>
<reference evidence="2 3" key="1">
    <citation type="submission" date="2018-07" db="EMBL/GenBank/DDBJ databases">
        <title>Genomic Encyclopedia of Type Strains, Phase III (KMG-III): the genomes of soil and plant-associated and newly described type strains.</title>
        <authorList>
            <person name="Whitman W."/>
        </authorList>
    </citation>
    <scope>NUCLEOTIDE SEQUENCE [LARGE SCALE GENOMIC DNA]</scope>
    <source>
        <strain evidence="2 3">CECT 7506</strain>
    </source>
</reference>
<protein>
    <submittedName>
        <fullName evidence="2">Uncharacterized protein DUF2512</fullName>
    </submittedName>
</protein>
<dbReference type="InterPro" id="IPR019649">
    <property type="entry name" value="DUF2512"/>
</dbReference>
<evidence type="ECO:0000313" key="3">
    <source>
        <dbReference type="Proteomes" id="UP000252415"/>
    </source>
</evidence>
<dbReference type="Proteomes" id="UP000252415">
    <property type="component" value="Unassembled WGS sequence"/>
</dbReference>
<dbReference type="AlphaFoldDB" id="A0A368VUM3"/>
<keyword evidence="1" id="KW-0812">Transmembrane</keyword>
<evidence type="ECO:0000256" key="1">
    <source>
        <dbReference type="SAM" id="Phobius"/>
    </source>
</evidence>
<name>A0A368VUM3_9BACL</name>
<feature type="transmembrane region" description="Helical" evidence="1">
    <location>
        <begin position="20"/>
        <end position="44"/>
    </location>
</feature>
<feature type="transmembrane region" description="Helical" evidence="1">
    <location>
        <begin position="83"/>
        <end position="100"/>
    </location>
</feature>
<keyword evidence="3" id="KW-1185">Reference proteome</keyword>
<feature type="transmembrane region" description="Helical" evidence="1">
    <location>
        <begin position="56"/>
        <end position="77"/>
    </location>
</feature>
<organism evidence="2 3">
    <name type="scientific">Paenibacillus prosopidis</name>
    <dbReference type="NCBI Taxonomy" id="630520"/>
    <lineage>
        <taxon>Bacteria</taxon>
        <taxon>Bacillati</taxon>
        <taxon>Bacillota</taxon>
        <taxon>Bacilli</taxon>
        <taxon>Bacillales</taxon>
        <taxon>Paenibacillaceae</taxon>
        <taxon>Paenibacillus</taxon>
    </lineage>
</organism>
<keyword evidence="1" id="KW-1133">Transmembrane helix</keyword>
<keyword evidence="1" id="KW-0472">Membrane</keyword>
<dbReference type="Pfam" id="PF10710">
    <property type="entry name" value="DUF2512"/>
    <property type="match status" value="1"/>
</dbReference>